<feature type="domain" description="Serine aminopeptidase S33" evidence="1">
    <location>
        <begin position="15"/>
        <end position="225"/>
    </location>
</feature>
<protein>
    <submittedName>
        <fullName evidence="2">Carboxylesterase</fullName>
        <ecNumber evidence="2">3.1.1.1</ecNumber>
    </submittedName>
</protein>
<dbReference type="InterPro" id="IPR022742">
    <property type="entry name" value="Hydrolase_4"/>
</dbReference>
<keyword evidence="2" id="KW-0378">Hydrolase</keyword>
<sequence>MKLVAPKPFFFEGGKRAVLLLHGFTGTTADVRMLGRFLQKEGYTCYAPLYKGHGVPPEQLVETGPEDWWKDVQEAYQYLKDEGYNEIAVCGLSLGGVFSLKIGYTLPVKGIVSMCAPVRAKTEDAIYEGMLEYAEAYKKREQKSDDVIQEEMEAFKQLPMDTLYQLKGLMDEVRSQLDYIYSPLFVVQARQDGMIDTNSANIIHDEAESDDKQIKWYEHSGHVITLGDEKEQLHQDVLEFLQTCDWDQ</sequence>
<dbReference type="RefSeq" id="WP_306981378.1">
    <property type="nucleotide sequence ID" value="NZ_JAUSUA010000002.1"/>
</dbReference>
<name>A0ABT9YFQ0_9BACI</name>
<dbReference type="PANTHER" id="PTHR11614">
    <property type="entry name" value="PHOSPHOLIPASE-RELATED"/>
    <property type="match status" value="1"/>
</dbReference>
<dbReference type="SUPFAM" id="SSF53474">
    <property type="entry name" value="alpha/beta-Hydrolases"/>
    <property type="match status" value="1"/>
</dbReference>
<proteinExistence type="predicted"/>
<gene>
    <name evidence="2" type="ORF">J2S05_001476</name>
</gene>
<dbReference type="PIRSF" id="PIRSF017388">
    <property type="entry name" value="Esterase_lipase"/>
    <property type="match status" value="1"/>
</dbReference>
<dbReference type="Gene3D" id="3.40.50.1820">
    <property type="entry name" value="alpha/beta hydrolase"/>
    <property type="match status" value="1"/>
</dbReference>
<dbReference type="InterPro" id="IPR012354">
    <property type="entry name" value="Esterase_lipase"/>
</dbReference>
<keyword evidence="3" id="KW-1185">Reference proteome</keyword>
<dbReference type="Proteomes" id="UP001225034">
    <property type="component" value="Unassembled WGS sequence"/>
</dbReference>
<evidence type="ECO:0000313" key="2">
    <source>
        <dbReference type="EMBL" id="MDQ0206677.1"/>
    </source>
</evidence>
<dbReference type="EMBL" id="JAUSUA010000002">
    <property type="protein sequence ID" value="MDQ0206677.1"/>
    <property type="molecule type" value="Genomic_DNA"/>
</dbReference>
<dbReference type="Pfam" id="PF12146">
    <property type="entry name" value="Hydrolase_4"/>
    <property type="match status" value="1"/>
</dbReference>
<evidence type="ECO:0000313" key="3">
    <source>
        <dbReference type="Proteomes" id="UP001225034"/>
    </source>
</evidence>
<dbReference type="InterPro" id="IPR029058">
    <property type="entry name" value="AB_hydrolase_fold"/>
</dbReference>
<dbReference type="GO" id="GO:0106435">
    <property type="term" value="F:carboxylesterase activity"/>
    <property type="evidence" value="ECO:0007669"/>
    <property type="project" value="UniProtKB-EC"/>
</dbReference>
<organism evidence="2 3">
    <name type="scientific">Alkalicoccobacillus murimartini</name>
    <dbReference type="NCBI Taxonomy" id="171685"/>
    <lineage>
        <taxon>Bacteria</taxon>
        <taxon>Bacillati</taxon>
        <taxon>Bacillota</taxon>
        <taxon>Bacilli</taxon>
        <taxon>Bacillales</taxon>
        <taxon>Bacillaceae</taxon>
        <taxon>Alkalicoccobacillus</taxon>
    </lineage>
</organism>
<dbReference type="InterPro" id="IPR051044">
    <property type="entry name" value="MAG_DAG_Lipase"/>
</dbReference>
<reference evidence="2 3" key="1">
    <citation type="submission" date="2023-07" db="EMBL/GenBank/DDBJ databases">
        <title>Genomic Encyclopedia of Type Strains, Phase IV (KMG-IV): sequencing the most valuable type-strain genomes for metagenomic binning, comparative biology and taxonomic classification.</title>
        <authorList>
            <person name="Goeker M."/>
        </authorList>
    </citation>
    <scope>NUCLEOTIDE SEQUENCE [LARGE SCALE GENOMIC DNA]</scope>
    <source>
        <strain evidence="2 3">DSM 19154</strain>
    </source>
</reference>
<comment type="caution">
    <text evidence="2">The sequence shown here is derived from an EMBL/GenBank/DDBJ whole genome shotgun (WGS) entry which is preliminary data.</text>
</comment>
<accession>A0ABT9YFQ0</accession>
<evidence type="ECO:0000259" key="1">
    <source>
        <dbReference type="Pfam" id="PF12146"/>
    </source>
</evidence>
<dbReference type="EC" id="3.1.1.1" evidence="2"/>